<evidence type="ECO:0000256" key="1">
    <source>
        <dbReference type="ARBA" id="ARBA00004613"/>
    </source>
</evidence>
<dbReference type="Pfam" id="PF00149">
    <property type="entry name" value="Metallophos"/>
    <property type="match status" value="1"/>
</dbReference>
<feature type="domain" description="SLH" evidence="5">
    <location>
        <begin position="132"/>
        <end position="195"/>
    </location>
</feature>
<keyword evidence="2" id="KW-0964">Secreted</keyword>
<evidence type="ECO:0000259" key="5">
    <source>
        <dbReference type="PROSITE" id="PS51272"/>
    </source>
</evidence>
<evidence type="ECO:0000313" key="6">
    <source>
        <dbReference type="EMBL" id="SNX67218.1"/>
    </source>
</evidence>
<evidence type="ECO:0000256" key="4">
    <source>
        <dbReference type="RuleBase" id="RU362119"/>
    </source>
</evidence>
<comment type="subcellular location">
    <subcellularLocation>
        <location evidence="1">Secreted</location>
    </subcellularLocation>
</comment>
<dbReference type="PROSITE" id="PS51272">
    <property type="entry name" value="SLH"/>
    <property type="match status" value="2"/>
</dbReference>
<dbReference type="InterPro" id="IPR006179">
    <property type="entry name" value="5_nucleotidase/apyrase"/>
</dbReference>
<dbReference type="PRINTS" id="PR01607">
    <property type="entry name" value="APYRASEFAMLY"/>
</dbReference>
<dbReference type="RefSeq" id="WP_179714145.1">
    <property type="nucleotide sequence ID" value="NZ_JBEPMQ010000003.1"/>
</dbReference>
<name>A0A285CJL7_9BACI</name>
<accession>A0A285CJL7</accession>
<dbReference type="PANTHER" id="PTHR11575">
    <property type="entry name" value="5'-NUCLEOTIDASE-RELATED"/>
    <property type="match status" value="1"/>
</dbReference>
<feature type="domain" description="SLH" evidence="5">
    <location>
        <begin position="13"/>
        <end position="76"/>
    </location>
</feature>
<dbReference type="GO" id="GO:0009166">
    <property type="term" value="P:nucleotide catabolic process"/>
    <property type="evidence" value="ECO:0007669"/>
    <property type="project" value="InterPro"/>
</dbReference>
<dbReference type="InterPro" id="IPR006146">
    <property type="entry name" value="5'-Nucleotdase_CS"/>
</dbReference>
<dbReference type="InterPro" id="IPR029052">
    <property type="entry name" value="Metallo-depent_PP-like"/>
</dbReference>
<dbReference type="GO" id="GO:0046872">
    <property type="term" value="F:metal ion binding"/>
    <property type="evidence" value="ECO:0007669"/>
    <property type="project" value="InterPro"/>
</dbReference>
<reference evidence="6 7" key="1">
    <citation type="submission" date="2017-08" db="EMBL/GenBank/DDBJ databases">
        <authorList>
            <person name="de Groot N.N."/>
        </authorList>
    </citation>
    <scope>NUCLEOTIDE SEQUENCE [LARGE SCALE GENOMIC DNA]</scope>
    <source>
        <strain evidence="6 7">JC228</strain>
    </source>
</reference>
<gene>
    <name evidence="6" type="ORF">SAMN05877753_101536</name>
</gene>
<dbReference type="PROSITE" id="PS00785">
    <property type="entry name" value="5_NUCLEOTIDASE_1"/>
    <property type="match status" value="1"/>
</dbReference>
<dbReference type="GO" id="GO:0016788">
    <property type="term" value="F:hydrolase activity, acting on ester bonds"/>
    <property type="evidence" value="ECO:0007669"/>
    <property type="project" value="InterPro"/>
</dbReference>
<dbReference type="Pfam" id="PF00395">
    <property type="entry name" value="SLH"/>
    <property type="match status" value="3"/>
</dbReference>
<dbReference type="Gene3D" id="3.90.780.10">
    <property type="entry name" value="5'-Nucleotidase, C-terminal domain"/>
    <property type="match status" value="1"/>
</dbReference>
<proteinExistence type="inferred from homology"/>
<dbReference type="Gene3D" id="3.60.21.10">
    <property type="match status" value="1"/>
</dbReference>
<dbReference type="AlphaFoldDB" id="A0A285CJL7"/>
<dbReference type="Proteomes" id="UP000219546">
    <property type="component" value="Unassembled WGS sequence"/>
</dbReference>
<dbReference type="SUPFAM" id="SSF56300">
    <property type="entry name" value="Metallo-dependent phosphatases"/>
    <property type="match status" value="1"/>
</dbReference>
<evidence type="ECO:0000313" key="7">
    <source>
        <dbReference type="Proteomes" id="UP000219546"/>
    </source>
</evidence>
<dbReference type="InterPro" id="IPR004843">
    <property type="entry name" value="Calcineurin-like_PHP"/>
</dbReference>
<dbReference type="GO" id="GO:0005576">
    <property type="term" value="C:extracellular region"/>
    <property type="evidence" value="ECO:0007669"/>
    <property type="project" value="UniProtKB-SubCell"/>
</dbReference>
<sequence>MTPAVVSVSYAEEAVKFSDVADDYWAAAEIYSLVERDIINGFVDGTFRPEQPIIRGQVAILLKGALGLPVPSDLKAFKDVSERSVFAEAVAAVKQAGIFYGSEGKFGVGQAITHEQMASVLVRAFDLKFNPNAEELTVENVTPAHEKNVEILAQNGIITKEELDSFEPKASVSRAEFAVYLYRTLVFVEEKGTFELSIMHTNDTHAHLDKVAKRVTAVNEIRAKKPDALLLDAGDVFSGTLYFNEFKGLADLQFMNLMGYDAMTFGNHEFDLGSQPEGHKGLADFIKVADFPFVSANVDFSGDALFNEIYQGGTISSAPENGNIYGGIIKEVDGEKVGIFGLTTEETVNLSSPGKVSFEDYAEAAQETVDAFEAQGVNKIIALTHIGFDDNPAVDNDLQLAELVDGIDIIVGGHSHTELAAPFVVGKDEQGSKKEPTIIVQAYQYGDYLGTLDVEFDENGEIVGYLGELIDVGEKVADPDAAKLLETYSAKIKEVQNSETGAVAAKELANPRLGNGDPISVRNSETELGNLISDGMLDKAKEFNPDTVIAMQNGGGIRAAIDKGPITLGEILTVLPYGNTLATMELTGAEIIAALEHSVSNAPNESGGFLHVAGMKFTYDSSKSAGERVVSVQVEESDGSFSPLDESKTYVVATNNFTAKGGDGFDVFAKAYEEGRVTDLGLADWENLRDYVVKIGTVEPVIEDRIVDVAGK</sequence>
<dbReference type="PANTHER" id="PTHR11575:SF24">
    <property type="entry name" value="5'-NUCLEOTIDASE"/>
    <property type="match status" value="1"/>
</dbReference>
<evidence type="ECO:0000256" key="3">
    <source>
        <dbReference type="ARBA" id="ARBA00022729"/>
    </source>
</evidence>
<keyword evidence="4" id="KW-0378">Hydrolase</keyword>
<dbReference type="InterPro" id="IPR036907">
    <property type="entry name" value="5'-Nucleotdase_C_sf"/>
</dbReference>
<dbReference type="FunFam" id="3.90.780.10:FF:000004">
    <property type="entry name" value="UDP-sugar hydrolase, putative"/>
    <property type="match status" value="1"/>
</dbReference>
<comment type="similarity">
    <text evidence="4">Belongs to the 5'-nucleotidase family.</text>
</comment>
<dbReference type="GO" id="GO:0000166">
    <property type="term" value="F:nucleotide binding"/>
    <property type="evidence" value="ECO:0007669"/>
    <property type="project" value="UniProtKB-KW"/>
</dbReference>
<dbReference type="SUPFAM" id="SSF55816">
    <property type="entry name" value="5'-nucleotidase (syn. UDP-sugar hydrolase), C-terminal domain"/>
    <property type="match status" value="1"/>
</dbReference>
<dbReference type="InterPro" id="IPR008334">
    <property type="entry name" value="5'-Nucleotdase_C"/>
</dbReference>
<protein>
    <submittedName>
        <fullName evidence="6">5'-nucleotidase/2',3'-cyclic-nucleotide 2'-phosphodiesterase/3'-nucleotidase/5'-nucleotidase</fullName>
    </submittedName>
</protein>
<organism evidence="6 7">
    <name type="scientific">Bacillus oleivorans</name>
    <dbReference type="NCBI Taxonomy" id="1448271"/>
    <lineage>
        <taxon>Bacteria</taxon>
        <taxon>Bacillati</taxon>
        <taxon>Bacillota</taxon>
        <taxon>Bacilli</taxon>
        <taxon>Bacillales</taxon>
        <taxon>Bacillaceae</taxon>
        <taxon>Bacillus</taxon>
    </lineage>
</organism>
<keyword evidence="4" id="KW-0547">Nucleotide-binding</keyword>
<dbReference type="EMBL" id="OAOP01000001">
    <property type="protein sequence ID" value="SNX67218.1"/>
    <property type="molecule type" value="Genomic_DNA"/>
</dbReference>
<keyword evidence="7" id="KW-1185">Reference proteome</keyword>
<keyword evidence="3" id="KW-0732">Signal</keyword>
<dbReference type="Pfam" id="PF02872">
    <property type="entry name" value="5_nucleotid_C"/>
    <property type="match status" value="1"/>
</dbReference>
<evidence type="ECO:0000256" key="2">
    <source>
        <dbReference type="ARBA" id="ARBA00022525"/>
    </source>
</evidence>
<dbReference type="InterPro" id="IPR001119">
    <property type="entry name" value="SLH_dom"/>
</dbReference>